<keyword evidence="3" id="KW-0175">Coiled coil</keyword>
<evidence type="ECO:0000313" key="4">
    <source>
        <dbReference type="EMBL" id="MBD2778916.1"/>
    </source>
</evidence>
<keyword evidence="1" id="KW-1277">Toxin-antitoxin system</keyword>
<keyword evidence="5" id="KW-1185">Reference proteome</keyword>
<dbReference type="Gene3D" id="1.20.5.780">
    <property type="entry name" value="Single helix bin"/>
    <property type="match status" value="1"/>
</dbReference>
<dbReference type="InterPro" id="IPR014795">
    <property type="entry name" value="TacA_1-like"/>
</dbReference>
<gene>
    <name evidence="4" type="ORF">ICL16_44450</name>
</gene>
<sequence length="105" mass="11566">MTIPNAKNGVKEEAKHIKLERLEARLTREQKELLQQAAELEGRTLTDFVISSAQAAAVRTIQEHTLISLTKRDSEAFVEALLNPPEPGAALLAAAKQYKQSMGLE</sequence>
<evidence type="ECO:0000313" key="5">
    <source>
        <dbReference type="Proteomes" id="UP000629098"/>
    </source>
</evidence>
<name>A0A8J6XTG8_9CYAN</name>
<dbReference type="SUPFAM" id="SSF47598">
    <property type="entry name" value="Ribbon-helix-helix"/>
    <property type="match status" value="1"/>
</dbReference>
<organism evidence="4 5">
    <name type="scientific">Iningainema tapete BLCC-T55</name>
    <dbReference type="NCBI Taxonomy" id="2748662"/>
    <lineage>
        <taxon>Bacteria</taxon>
        <taxon>Bacillati</taxon>
        <taxon>Cyanobacteriota</taxon>
        <taxon>Cyanophyceae</taxon>
        <taxon>Nostocales</taxon>
        <taxon>Scytonemataceae</taxon>
        <taxon>Iningainema tapete</taxon>
    </lineage>
</organism>
<dbReference type="Proteomes" id="UP000629098">
    <property type="component" value="Unassembled WGS sequence"/>
</dbReference>
<comment type="caution">
    <text evidence="4">The sequence shown here is derived from an EMBL/GenBank/DDBJ whole genome shotgun (WGS) entry which is preliminary data.</text>
</comment>
<evidence type="ECO:0000256" key="1">
    <source>
        <dbReference type="ARBA" id="ARBA00022649"/>
    </source>
</evidence>
<protein>
    <submittedName>
        <fullName evidence="4">DUF1778 domain-containing protein</fullName>
    </submittedName>
</protein>
<dbReference type="PANTHER" id="PTHR35401:SF2">
    <property type="entry name" value="ABC-TYPE TRANSPORT SYSTEM"/>
    <property type="match status" value="1"/>
</dbReference>
<proteinExistence type="inferred from homology"/>
<dbReference type="PANTHER" id="PTHR35401">
    <property type="entry name" value="COPG FAMILY HELIX-TURN-HELIX PROTEIN-RELATED-RELATED"/>
    <property type="match status" value="1"/>
</dbReference>
<dbReference type="GO" id="GO:0006355">
    <property type="term" value="P:regulation of DNA-templated transcription"/>
    <property type="evidence" value="ECO:0007669"/>
    <property type="project" value="InterPro"/>
</dbReference>
<dbReference type="Pfam" id="PF08681">
    <property type="entry name" value="TacA1"/>
    <property type="match status" value="1"/>
</dbReference>
<dbReference type="EMBL" id="JACXAE010000134">
    <property type="protein sequence ID" value="MBD2778916.1"/>
    <property type="molecule type" value="Genomic_DNA"/>
</dbReference>
<reference evidence="4" key="1">
    <citation type="submission" date="2020-09" db="EMBL/GenBank/DDBJ databases">
        <title>Iningainema tapete sp. nov. (Scytonemataceae, Cyanobacteria) from greenhouses in central Florida (USA) produces two types of nodularin with biosynthetic potential for microcystin-LR and anabaenopeptins.</title>
        <authorList>
            <person name="Berthold D.E."/>
            <person name="Lefler F.W."/>
            <person name="Huang I.-S."/>
            <person name="Abdulla H."/>
            <person name="Zimba P.V."/>
            <person name="Laughinghouse H.D. IV."/>
        </authorList>
    </citation>
    <scope>NUCLEOTIDE SEQUENCE</scope>
    <source>
        <strain evidence="4">BLCCT55</strain>
    </source>
</reference>
<accession>A0A8J6XTG8</accession>
<dbReference type="InterPro" id="IPR010985">
    <property type="entry name" value="Ribbon_hlx_hlx"/>
</dbReference>
<feature type="coiled-coil region" evidence="3">
    <location>
        <begin position="12"/>
        <end position="43"/>
    </location>
</feature>
<comment type="similarity">
    <text evidence="2">Belongs to the TacA antitoxin family.</text>
</comment>
<evidence type="ECO:0000256" key="2">
    <source>
        <dbReference type="ARBA" id="ARBA00049988"/>
    </source>
</evidence>
<evidence type="ECO:0000256" key="3">
    <source>
        <dbReference type="SAM" id="Coils"/>
    </source>
</evidence>
<dbReference type="AlphaFoldDB" id="A0A8J6XTG8"/>